<protein>
    <submittedName>
        <fullName evidence="4">Uncharacterized protein</fullName>
    </submittedName>
</protein>
<dbReference type="eggNOG" id="ENOG502S8Q4">
    <property type="taxonomic scope" value="Eukaryota"/>
</dbReference>
<evidence type="ECO:0000256" key="2">
    <source>
        <dbReference type="SAM" id="Phobius"/>
    </source>
</evidence>
<evidence type="ECO:0000256" key="3">
    <source>
        <dbReference type="SAM" id="SignalP"/>
    </source>
</evidence>
<feature type="transmembrane region" description="Helical" evidence="2">
    <location>
        <begin position="746"/>
        <end position="771"/>
    </location>
</feature>
<feature type="signal peptide" evidence="3">
    <location>
        <begin position="1"/>
        <end position="23"/>
    </location>
</feature>
<evidence type="ECO:0000313" key="5">
    <source>
        <dbReference type="Proteomes" id="UP000018144"/>
    </source>
</evidence>
<feature type="transmembrane region" description="Helical" evidence="2">
    <location>
        <begin position="79"/>
        <end position="99"/>
    </location>
</feature>
<feature type="transmembrane region" description="Helical" evidence="2">
    <location>
        <begin position="681"/>
        <end position="701"/>
    </location>
</feature>
<keyword evidence="5" id="KW-1185">Reference proteome</keyword>
<feature type="transmembrane region" description="Helical" evidence="2">
    <location>
        <begin position="51"/>
        <end position="72"/>
    </location>
</feature>
<feature type="region of interest" description="Disordered" evidence="1">
    <location>
        <begin position="245"/>
        <end position="306"/>
    </location>
</feature>
<sequence length="812" mass="91917">MSFRHLPKIIALLAIVYQSPVASLVIRQAATGGTTGLRSSIEDLKLCATDLGFPVLKFLIANYVAHAFTIRFKPGSGPFYTLVFSLWALFFPYFGLILACRSLEHFAVFEDNPLETALKAGGLCTVARTHRWKPEKGDKLFCLRTSETGTTKTAQPLTPSADKDIEAIRECGSNTTTTSKNGATIDYVECTDPSNRTPKSKLEPITMDKINHHIYCEEALENIQQRYIRIHGLCYLPRGKCAAQPTSAFPSSSPGHPSTTEGKKKKRCDTCNRKISKPKPKSQKSNEDSEPIKSQDVEEGTPNHNPKNLGCQVGQYMMVRIPAACEVTWKNMDVFRSKPNQRKYHARISTMEKIKNMLYFWKTNEDYLADNGGWISNNDTSISASYSIIKSFIALFQLYSIIGFLREEKRGGRINDYAAYQLTLIPYGLMSVINIICGLMTPSYPAVYMVKNSVMEEAIERGGVFDGIVGELVEKPPEKMELRQLGDSNPIPDERRAFIRNEKLSTIQSRMQMFGVLLWNYAYQFKTVIPFVRFVPFSAMARMFRATMMEIWNILRCRGTDTPDVPLDNGSKTAEVTERADPANKHATRLGVMFRTYWNAIKDIFKSIKNLFAGKQEIDNSRLPEERFYNAFKDQDEPQDKTSTSSNNADTKTLPYEHFIFPIGNAPRHFRYRWTCILSDYLIILSIAAPFVITWALTGFATPIKRKWHGIVFLVWLILGEVTSFSFTATWELIHSYVSQLGRKHYVWAVSALFFATACAMPAAVLGFVLLGIQRYDYLKQNPMLGNSNMSCYHLASNVTSYFQPGVSNPRF</sequence>
<feature type="chain" id="PRO_5004652411" evidence="3">
    <location>
        <begin position="24"/>
        <end position="812"/>
    </location>
</feature>
<keyword evidence="2" id="KW-0812">Transmembrane</keyword>
<dbReference type="EMBL" id="HF935718">
    <property type="protein sequence ID" value="CCX32016.1"/>
    <property type="molecule type" value="Genomic_DNA"/>
</dbReference>
<dbReference type="OrthoDB" id="5406607at2759"/>
<keyword evidence="2" id="KW-0472">Membrane</keyword>
<feature type="transmembrane region" description="Helical" evidence="2">
    <location>
        <begin position="713"/>
        <end position="734"/>
    </location>
</feature>
<feature type="compositionally biased region" description="Basic and acidic residues" evidence="1">
    <location>
        <begin position="284"/>
        <end position="296"/>
    </location>
</feature>
<proteinExistence type="predicted"/>
<name>U4LUX0_PYROM</name>
<accession>U4LUX0</accession>
<feature type="compositionally biased region" description="Polar residues" evidence="1">
    <location>
        <begin position="245"/>
        <end position="260"/>
    </location>
</feature>
<reference evidence="4 5" key="1">
    <citation type="journal article" date="2013" name="PLoS Genet.">
        <title>The genome and development-dependent transcriptomes of Pyronema confluens: a window into fungal evolution.</title>
        <authorList>
            <person name="Traeger S."/>
            <person name="Altegoer F."/>
            <person name="Freitag M."/>
            <person name="Gabaldon T."/>
            <person name="Kempken F."/>
            <person name="Kumar A."/>
            <person name="Marcet-Houben M."/>
            <person name="Poggeler S."/>
            <person name="Stajich J.E."/>
            <person name="Nowrousian M."/>
        </authorList>
    </citation>
    <scope>NUCLEOTIDE SEQUENCE [LARGE SCALE GENOMIC DNA]</scope>
    <source>
        <strain evidence="5">CBS 100304</strain>
        <tissue evidence="4">Vegetative mycelium</tissue>
    </source>
</reference>
<gene>
    <name evidence="4" type="ORF">PCON_12111</name>
</gene>
<evidence type="ECO:0000256" key="1">
    <source>
        <dbReference type="SAM" id="MobiDB-lite"/>
    </source>
</evidence>
<keyword evidence="3" id="KW-0732">Signal</keyword>
<keyword evidence="2" id="KW-1133">Transmembrane helix</keyword>
<evidence type="ECO:0000313" key="4">
    <source>
        <dbReference type="EMBL" id="CCX32016.1"/>
    </source>
</evidence>
<dbReference type="AlphaFoldDB" id="U4LUX0"/>
<organism evidence="4 5">
    <name type="scientific">Pyronema omphalodes (strain CBS 100304)</name>
    <name type="common">Pyronema confluens</name>
    <dbReference type="NCBI Taxonomy" id="1076935"/>
    <lineage>
        <taxon>Eukaryota</taxon>
        <taxon>Fungi</taxon>
        <taxon>Dikarya</taxon>
        <taxon>Ascomycota</taxon>
        <taxon>Pezizomycotina</taxon>
        <taxon>Pezizomycetes</taxon>
        <taxon>Pezizales</taxon>
        <taxon>Pyronemataceae</taxon>
        <taxon>Pyronema</taxon>
    </lineage>
</organism>
<dbReference type="Proteomes" id="UP000018144">
    <property type="component" value="Unassembled WGS sequence"/>
</dbReference>